<dbReference type="Pfam" id="PF13470">
    <property type="entry name" value="PIN_3"/>
    <property type="match status" value="1"/>
</dbReference>
<protein>
    <submittedName>
        <fullName evidence="2">Nucleic acid-binding protein</fullName>
    </submittedName>
</protein>
<dbReference type="Gene3D" id="3.40.50.1010">
    <property type="entry name" value="5'-nuclease"/>
    <property type="match status" value="1"/>
</dbReference>
<sequence length="136" mass="14758">MRKVFVDTNVLIDVLGKRDGFVSSGEVFSLVEFGEIEIFVSTLTYANAHYVLSKSHNGAFATKALKEVSSIVSVVDLSKEIVSSSLNDAELPDFEDGLQIYSAVHVQADVIITRDASGFVTSPINVMTPAHFMASR</sequence>
<keyword evidence="3" id="KW-1185">Reference proteome</keyword>
<evidence type="ECO:0000313" key="2">
    <source>
        <dbReference type="EMBL" id="NJC28203.1"/>
    </source>
</evidence>
<gene>
    <name evidence="2" type="ORF">GGR27_003724</name>
</gene>
<organism evidence="2 3">
    <name type="scientific">Neolewinella antarctica</name>
    <dbReference type="NCBI Taxonomy" id="442734"/>
    <lineage>
        <taxon>Bacteria</taxon>
        <taxon>Pseudomonadati</taxon>
        <taxon>Bacteroidota</taxon>
        <taxon>Saprospiria</taxon>
        <taxon>Saprospirales</taxon>
        <taxon>Lewinellaceae</taxon>
        <taxon>Neolewinella</taxon>
    </lineage>
</organism>
<feature type="domain" description="PIN" evidence="1">
    <location>
        <begin position="3"/>
        <end position="116"/>
    </location>
</feature>
<dbReference type="InterPro" id="IPR002716">
    <property type="entry name" value="PIN_dom"/>
</dbReference>
<name>A0ABX0XHF2_9BACT</name>
<dbReference type="CDD" id="cd09854">
    <property type="entry name" value="PIN_VapC-like"/>
    <property type="match status" value="1"/>
</dbReference>
<reference evidence="2 3" key="1">
    <citation type="submission" date="2020-03" db="EMBL/GenBank/DDBJ databases">
        <title>Genomic Encyclopedia of Type Strains, Phase IV (KMG-IV): sequencing the most valuable type-strain genomes for metagenomic binning, comparative biology and taxonomic classification.</title>
        <authorList>
            <person name="Goeker M."/>
        </authorList>
    </citation>
    <scope>NUCLEOTIDE SEQUENCE [LARGE SCALE GENOMIC DNA]</scope>
    <source>
        <strain evidence="2 3">DSM 105096</strain>
    </source>
</reference>
<dbReference type="InterPro" id="IPR029060">
    <property type="entry name" value="PIN-like_dom_sf"/>
</dbReference>
<proteinExistence type="predicted"/>
<dbReference type="RefSeq" id="WP_168039984.1">
    <property type="nucleotide sequence ID" value="NZ_JAATJH010000009.1"/>
</dbReference>
<dbReference type="SUPFAM" id="SSF88723">
    <property type="entry name" value="PIN domain-like"/>
    <property type="match status" value="1"/>
</dbReference>
<accession>A0ABX0XHF2</accession>
<dbReference type="EMBL" id="JAATJH010000009">
    <property type="protein sequence ID" value="NJC28203.1"/>
    <property type="molecule type" value="Genomic_DNA"/>
</dbReference>
<evidence type="ECO:0000313" key="3">
    <source>
        <dbReference type="Proteomes" id="UP000770785"/>
    </source>
</evidence>
<comment type="caution">
    <text evidence="2">The sequence shown here is derived from an EMBL/GenBank/DDBJ whole genome shotgun (WGS) entry which is preliminary data.</text>
</comment>
<dbReference type="Proteomes" id="UP000770785">
    <property type="component" value="Unassembled WGS sequence"/>
</dbReference>
<evidence type="ECO:0000259" key="1">
    <source>
        <dbReference type="Pfam" id="PF13470"/>
    </source>
</evidence>